<reference evidence="1 2" key="1">
    <citation type="journal article" date="2019" name="Appl. Microbiol. Biotechnol.">
        <title>Genome sequence of Isaria javanica and comparative genome analysis insights into family S53 peptidase evolution in fungal entomopathogens.</title>
        <authorList>
            <person name="Lin R."/>
            <person name="Zhang X."/>
            <person name="Xin B."/>
            <person name="Zou M."/>
            <person name="Gao Y."/>
            <person name="Qin F."/>
            <person name="Hu Q."/>
            <person name="Xie B."/>
            <person name="Cheng X."/>
        </authorList>
    </citation>
    <scope>NUCLEOTIDE SEQUENCE [LARGE SCALE GENOMIC DNA]</scope>
    <source>
        <strain evidence="1 2">IJ1G</strain>
    </source>
</reference>
<dbReference type="EMBL" id="SPUK01000006">
    <property type="protein sequence ID" value="TQV96143.1"/>
    <property type="molecule type" value="Genomic_DNA"/>
</dbReference>
<evidence type="ECO:0000313" key="2">
    <source>
        <dbReference type="Proteomes" id="UP000315783"/>
    </source>
</evidence>
<comment type="caution">
    <text evidence="1">The sequence shown here is derived from an EMBL/GenBank/DDBJ whole genome shotgun (WGS) entry which is preliminary data.</text>
</comment>
<dbReference type="AlphaFoldDB" id="A0A545V365"/>
<accession>A0A545V365</accession>
<sequence length="237" mass="25990">MEYRMSKVVSAQAQVHIEVGTLAEWQCLGRLTQVLCPSRACFVIRRQRGEAIPASQTVYPHTIDQETLHISLAPLSVRCSPERLYLHLVPPNKPTPPSDWDPLPFYSGQRAETRGGPLRSVLGIRSAAAEKKVPNPGKTRKKKRRAMRACMRACMHARKQGNQKQAGRLAGKRASKIKIKYDSSLSAGNVSRLPAGTPFPFCPTPLLSRLGGGGGGGGAQHFMPYSVASFHLLLDER</sequence>
<name>A0A545V365_9HYPO</name>
<dbReference type="Proteomes" id="UP000315783">
    <property type="component" value="Unassembled WGS sequence"/>
</dbReference>
<keyword evidence="2" id="KW-1185">Reference proteome</keyword>
<evidence type="ECO:0000313" key="1">
    <source>
        <dbReference type="EMBL" id="TQV96143.1"/>
    </source>
</evidence>
<proteinExistence type="predicted"/>
<gene>
    <name evidence="1" type="ORF">IF1G_04726</name>
</gene>
<organism evidence="1 2">
    <name type="scientific">Cordyceps javanica</name>
    <dbReference type="NCBI Taxonomy" id="43265"/>
    <lineage>
        <taxon>Eukaryota</taxon>
        <taxon>Fungi</taxon>
        <taxon>Dikarya</taxon>
        <taxon>Ascomycota</taxon>
        <taxon>Pezizomycotina</taxon>
        <taxon>Sordariomycetes</taxon>
        <taxon>Hypocreomycetidae</taxon>
        <taxon>Hypocreales</taxon>
        <taxon>Cordycipitaceae</taxon>
        <taxon>Cordyceps</taxon>
    </lineage>
</organism>
<protein>
    <submittedName>
        <fullName evidence="1">Uncharacterized protein</fullName>
    </submittedName>
</protein>